<organism evidence="1 2">
    <name type="scientific">Heterorhabditis bacteriophora</name>
    <name type="common">Entomopathogenic nematode worm</name>
    <dbReference type="NCBI Taxonomy" id="37862"/>
    <lineage>
        <taxon>Eukaryota</taxon>
        <taxon>Metazoa</taxon>
        <taxon>Ecdysozoa</taxon>
        <taxon>Nematoda</taxon>
        <taxon>Chromadorea</taxon>
        <taxon>Rhabditida</taxon>
        <taxon>Rhabditina</taxon>
        <taxon>Rhabditomorpha</taxon>
        <taxon>Strongyloidea</taxon>
        <taxon>Heterorhabditidae</taxon>
        <taxon>Heterorhabditis</taxon>
    </lineage>
</organism>
<proteinExistence type="predicted"/>
<evidence type="ECO:0000313" key="1">
    <source>
        <dbReference type="Proteomes" id="UP000095283"/>
    </source>
</evidence>
<accession>A0A1I7WAI8</accession>
<sequence>MLFFALTSDRIILVVVTRRESNNLKNKILKLVIFPINNKYQQRHTRVGLQVVQSKFTNLGIFKL</sequence>
<reference evidence="2" key="1">
    <citation type="submission" date="2016-11" db="UniProtKB">
        <authorList>
            <consortium name="WormBaseParasite"/>
        </authorList>
    </citation>
    <scope>IDENTIFICATION</scope>
</reference>
<evidence type="ECO:0000313" key="2">
    <source>
        <dbReference type="WBParaSite" id="Hba_01675"/>
    </source>
</evidence>
<dbReference type="Proteomes" id="UP000095283">
    <property type="component" value="Unplaced"/>
</dbReference>
<name>A0A1I7WAI8_HETBA</name>
<dbReference type="WBParaSite" id="Hba_01675">
    <property type="protein sequence ID" value="Hba_01675"/>
    <property type="gene ID" value="Hba_01675"/>
</dbReference>
<protein>
    <submittedName>
        <fullName evidence="2">Uncharacterized protein</fullName>
    </submittedName>
</protein>
<dbReference type="AlphaFoldDB" id="A0A1I7WAI8"/>
<keyword evidence="1" id="KW-1185">Reference proteome</keyword>